<dbReference type="SUPFAM" id="SSF53807">
    <property type="entry name" value="Helical backbone' metal receptor"/>
    <property type="match status" value="1"/>
</dbReference>
<evidence type="ECO:0000259" key="5">
    <source>
        <dbReference type="Pfam" id="PF01497"/>
    </source>
</evidence>
<evidence type="ECO:0000313" key="6">
    <source>
        <dbReference type="EMBL" id="RYJ08072.1"/>
    </source>
</evidence>
<dbReference type="InterPro" id="IPR051313">
    <property type="entry name" value="Bact_iron-sidero_bind"/>
</dbReference>
<dbReference type="EMBL" id="RZHH01000003">
    <property type="protein sequence ID" value="RYJ08072.1"/>
    <property type="molecule type" value="Genomic_DNA"/>
</dbReference>
<comment type="caution">
    <text evidence="6">The sequence shown here is derived from an EMBL/GenBank/DDBJ whole genome shotgun (WGS) entry which is preliminary data.</text>
</comment>
<dbReference type="PROSITE" id="PS51257">
    <property type="entry name" value="PROKAR_LIPOPROTEIN"/>
    <property type="match status" value="1"/>
</dbReference>
<organism evidence="6 7">
    <name type="scientific">Halogeometricum borinquense</name>
    <dbReference type="NCBI Taxonomy" id="60847"/>
    <lineage>
        <taxon>Archaea</taxon>
        <taxon>Methanobacteriati</taxon>
        <taxon>Methanobacteriota</taxon>
        <taxon>Stenosarchaea group</taxon>
        <taxon>Halobacteria</taxon>
        <taxon>Halobacteriales</taxon>
        <taxon>Haloferacaceae</taxon>
        <taxon>Halogeometricum</taxon>
    </lineage>
</organism>
<proteinExistence type="predicted"/>
<dbReference type="PANTHER" id="PTHR30532:SF1">
    <property type="entry name" value="IRON(3+)-HYDROXAMATE-BINDING PROTEIN FHUD"/>
    <property type="match status" value="1"/>
</dbReference>
<feature type="compositionally biased region" description="Low complexity" evidence="4">
    <location>
        <begin position="34"/>
        <end position="57"/>
    </location>
</feature>
<dbReference type="InterPro" id="IPR002491">
    <property type="entry name" value="ABC_transptr_periplasmic_BD"/>
</dbReference>
<evidence type="ECO:0000256" key="1">
    <source>
        <dbReference type="ARBA" id="ARBA00004196"/>
    </source>
</evidence>
<keyword evidence="3" id="KW-0732">Signal</keyword>
<dbReference type="Gene3D" id="3.40.50.1980">
    <property type="entry name" value="Nitrogenase molybdenum iron protein domain"/>
    <property type="match status" value="2"/>
</dbReference>
<feature type="region of interest" description="Disordered" evidence="4">
    <location>
        <begin position="28"/>
        <end position="78"/>
    </location>
</feature>
<evidence type="ECO:0000256" key="2">
    <source>
        <dbReference type="ARBA" id="ARBA00022448"/>
    </source>
</evidence>
<sequence>MERDSNFGQSRRRFLRTGAGIAVSGALAGCAGQDSSSPTTSEPDTEGTAETSTAEATETSRETAETDDSYTVSMEPVGTVEFDEVPESWFSYTADYADMGVALGQGDRLSAIGVRARFGTHLYEELSGVSVDKADLTQLWQDGTGKEVFYELDADVHLIDPNFMVNRLQWSQEDIDEIDSNVAPFFGNTIFTRAYDWHDYADYTLYEAFEKVADVFQAQDRFEAFETYHNEVIADVQSRLPDETPDIAILYPADVPPESFYPYLVGSGSQSKHWNDLHVGDALANQDITDAQAGGGTIDYETLLEIDPDALAIRLQGEITPEYFEENIVSHLKNHDVASQLRAVQNDRVVYGGLTYQGPIIHLFQLERAAQGLYPDEFAGEQLFDRKRVSDIVNGDF</sequence>
<protein>
    <submittedName>
        <fullName evidence="6">ABC transporter substrate-binding protein</fullName>
    </submittedName>
</protein>
<dbReference type="PANTHER" id="PTHR30532">
    <property type="entry name" value="IRON III DICITRATE-BINDING PERIPLASMIC PROTEIN"/>
    <property type="match status" value="1"/>
</dbReference>
<gene>
    <name evidence="6" type="ORF">ELS19_15895</name>
</gene>
<accession>A0A482T233</accession>
<dbReference type="Proteomes" id="UP000294028">
    <property type="component" value="Unassembled WGS sequence"/>
</dbReference>
<dbReference type="AlphaFoldDB" id="A0A482T233"/>
<name>A0A482T233_9EURY</name>
<comment type="subcellular location">
    <subcellularLocation>
        <location evidence="1">Cell envelope</location>
    </subcellularLocation>
</comment>
<feature type="domain" description="Fe/B12 periplasmic-binding" evidence="5">
    <location>
        <begin position="93"/>
        <end position="351"/>
    </location>
</feature>
<dbReference type="PROSITE" id="PS51318">
    <property type="entry name" value="TAT"/>
    <property type="match status" value="1"/>
</dbReference>
<keyword evidence="2" id="KW-0813">Transport</keyword>
<reference evidence="6 7" key="1">
    <citation type="submission" date="2018-12" db="EMBL/GenBank/DDBJ databases">
        <title>Genome analysis provides insights into bioremediation potentialities of Halogeometricum borinquense strain N11.</title>
        <authorList>
            <person name="Najjari A."/>
            <person name="Youssef N."/>
            <person name="Fhoula I."/>
            <person name="Ben Dhia O."/>
            <person name="Mahjoubi M."/>
            <person name="Ouzari H.I."/>
            <person name="Cherif A."/>
        </authorList>
    </citation>
    <scope>NUCLEOTIDE SEQUENCE [LARGE SCALE GENOMIC DNA]</scope>
    <source>
        <strain evidence="6 7">N11</strain>
    </source>
</reference>
<evidence type="ECO:0000256" key="4">
    <source>
        <dbReference type="SAM" id="MobiDB-lite"/>
    </source>
</evidence>
<dbReference type="RefSeq" id="WP_129785870.1">
    <property type="nucleotide sequence ID" value="NZ_RZHH01000003.1"/>
</dbReference>
<dbReference type="Pfam" id="PF01497">
    <property type="entry name" value="Peripla_BP_2"/>
    <property type="match status" value="1"/>
</dbReference>
<evidence type="ECO:0000313" key="7">
    <source>
        <dbReference type="Proteomes" id="UP000294028"/>
    </source>
</evidence>
<dbReference type="InterPro" id="IPR006311">
    <property type="entry name" value="TAT_signal"/>
</dbReference>
<evidence type="ECO:0000256" key="3">
    <source>
        <dbReference type="ARBA" id="ARBA00022729"/>
    </source>
</evidence>